<reference evidence="4" key="1">
    <citation type="journal article" date="2019" name="Int. J. Syst. Evol. Microbiol.">
        <title>The Global Catalogue of Microorganisms (GCM) 10K type strain sequencing project: providing services to taxonomists for standard genome sequencing and annotation.</title>
        <authorList>
            <consortium name="The Broad Institute Genomics Platform"/>
            <consortium name="The Broad Institute Genome Sequencing Center for Infectious Disease"/>
            <person name="Wu L."/>
            <person name="Ma J."/>
        </authorList>
    </citation>
    <scope>NUCLEOTIDE SEQUENCE [LARGE SCALE GENOMIC DNA]</scope>
    <source>
        <strain evidence="4">NBRC 102520</strain>
    </source>
</reference>
<evidence type="ECO:0000313" key="4">
    <source>
        <dbReference type="Proteomes" id="UP001156905"/>
    </source>
</evidence>
<name>A0ABQ6B268_9BRAD</name>
<dbReference type="Proteomes" id="UP001156905">
    <property type="component" value="Unassembled WGS sequence"/>
</dbReference>
<protein>
    <submittedName>
        <fullName evidence="3">Antibiotic resistance protein VanZ</fullName>
    </submittedName>
</protein>
<keyword evidence="1" id="KW-0812">Transmembrane</keyword>
<evidence type="ECO:0000256" key="1">
    <source>
        <dbReference type="SAM" id="Phobius"/>
    </source>
</evidence>
<feature type="transmembrane region" description="Helical" evidence="1">
    <location>
        <begin position="67"/>
        <end position="84"/>
    </location>
</feature>
<evidence type="ECO:0000313" key="3">
    <source>
        <dbReference type="EMBL" id="GLR88524.1"/>
    </source>
</evidence>
<keyword evidence="1" id="KW-0472">Membrane</keyword>
<keyword evidence="1" id="KW-1133">Transmembrane helix</keyword>
<dbReference type="RefSeq" id="WP_284270147.1">
    <property type="nucleotide sequence ID" value="NZ_BSOW01000019.1"/>
</dbReference>
<dbReference type="Pfam" id="PF04892">
    <property type="entry name" value="VanZ"/>
    <property type="match status" value="1"/>
</dbReference>
<comment type="caution">
    <text evidence="3">The sequence shown here is derived from an EMBL/GenBank/DDBJ whole genome shotgun (WGS) entry which is preliminary data.</text>
</comment>
<keyword evidence="4" id="KW-1185">Reference proteome</keyword>
<evidence type="ECO:0000259" key="2">
    <source>
        <dbReference type="Pfam" id="PF04892"/>
    </source>
</evidence>
<gene>
    <name evidence="3" type="ORF">GCM10007857_52360</name>
</gene>
<feature type="domain" description="VanZ-like" evidence="2">
    <location>
        <begin position="48"/>
        <end position="110"/>
    </location>
</feature>
<accession>A0ABQ6B268</accession>
<feature type="transmembrane region" description="Helical" evidence="1">
    <location>
        <begin position="96"/>
        <end position="116"/>
    </location>
</feature>
<organism evidence="3 4">
    <name type="scientific">Bradyrhizobium iriomotense</name>
    <dbReference type="NCBI Taxonomy" id="441950"/>
    <lineage>
        <taxon>Bacteria</taxon>
        <taxon>Pseudomonadati</taxon>
        <taxon>Pseudomonadota</taxon>
        <taxon>Alphaproteobacteria</taxon>
        <taxon>Hyphomicrobiales</taxon>
        <taxon>Nitrobacteraceae</taxon>
        <taxon>Bradyrhizobium</taxon>
    </lineage>
</organism>
<dbReference type="EMBL" id="BSOW01000019">
    <property type="protein sequence ID" value="GLR88524.1"/>
    <property type="molecule type" value="Genomic_DNA"/>
</dbReference>
<sequence>MTRNKLIAATGICLAIIVYATLAALTGRPVLIGHHEAYWVVVIERFSAYGLLGFLLAFVLPGRFTQACLLVIGVAVSLELLQALRPDRDAAFFDVIQKAAGGVVGVSIAQTVLAFLPRARS</sequence>
<proteinExistence type="predicted"/>
<feature type="transmembrane region" description="Helical" evidence="1">
    <location>
        <begin position="39"/>
        <end position="60"/>
    </location>
</feature>
<dbReference type="InterPro" id="IPR006976">
    <property type="entry name" value="VanZ-like"/>
</dbReference>